<dbReference type="KEGG" id="esj:SJ05684_b60060"/>
<name>A0A249PM29_9HYPH</name>
<proteinExistence type="inferred from homology"/>
<evidence type="ECO:0000259" key="6">
    <source>
        <dbReference type="Pfam" id="PF01266"/>
    </source>
</evidence>
<accession>A0A249PM29</accession>
<keyword evidence="2" id="KW-0285">Flavoprotein</keyword>
<evidence type="ECO:0000256" key="1">
    <source>
        <dbReference type="ARBA" id="ARBA00001974"/>
    </source>
</evidence>
<protein>
    <submittedName>
        <fullName evidence="7">L-2-hydroxyglutarate oxidase</fullName>
    </submittedName>
</protein>
<dbReference type="RefSeq" id="WP_244426644.1">
    <property type="nucleotide sequence ID" value="NZ_AJQT01000058.1"/>
</dbReference>
<dbReference type="InterPro" id="IPR036188">
    <property type="entry name" value="FAD/NAD-bd_sf"/>
</dbReference>
<dbReference type="PANTHER" id="PTHR43104">
    <property type="entry name" value="L-2-HYDROXYGLUTARATE DEHYDROGENASE, MITOCHONDRIAL"/>
    <property type="match status" value="1"/>
</dbReference>
<dbReference type="PANTHER" id="PTHR43104:SF2">
    <property type="entry name" value="L-2-HYDROXYGLUTARATE DEHYDROGENASE, MITOCHONDRIAL"/>
    <property type="match status" value="1"/>
</dbReference>
<evidence type="ECO:0000256" key="4">
    <source>
        <dbReference type="ARBA" id="ARBA00023002"/>
    </source>
</evidence>
<evidence type="ECO:0000256" key="5">
    <source>
        <dbReference type="ARBA" id="ARBA00037941"/>
    </source>
</evidence>
<dbReference type="NCBIfam" id="NF008726">
    <property type="entry name" value="PRK11728.1"/>
    <property type="match status" value="1"/>
</dbReference>
<keyword evidence="7" id="KW-0614">Plasmid</keyword>
<geneLocation type="plasmid" evidence="8">
    <name>psj05684b</name>
</geneLocation>
<organism evidence="7 8">
    <name type="scientific">Sinorhizobium sojae CCBAU 05684</name>
    <dbReference type="NCBI Taxonomy" id="716928"/>
    <lineage>
        <taxon>Bacteria</taxon>
        <taxon>Pseudomonadati</taxon>
        <taxon>Pseudomonadota</taxon>
        <taxon>Alphaproteobacteria</taxon>
        <taxon>Hyphomicrobiales</taxon>
        <taxon>Rhizobiaceae</taxon>
        <taxon>Sinorhizobium/Ensifer group</taxon>
        <taxon>Sinorhizobium</taxon>
    </lineage>
</organism>
<keyword evidence="3" id="KW-0274">FAD</keyword>
<dbReference type="SUPFAM" id="SSF51905">
    <property type="entry name" value="FAD/NAD(P)-binding domain"/>
    <property type="match status" value="1"/>
</dbReference>
<dbReference type="InterPro" id="IPR006076">
    <property type="entry name" value="FAD-dep_OxRdtase"/>
</dbReference>
<dbReference type="Gene3D" id="3.50.50.60">
    <property type="entry name" value="FAD/NAD(P)-binding domain"/>
    <property type="match status" value="1"/>
</dbReference>
<reference evidence="7 8" key="1">
    <citation type="submission" date="2017-08" db="EMBL/GenBank/DDBJ databases">
        <title>Multipartite genome sequences of Sinorhizobium species nodulating soybeans.</title>
        <authorList>
            <person name="Tian C.F."/>
        </authorList>
    </citation>
    <scope>NUCLEOTIDE SEQUENCE [LARGE SCALE GENOMIC DNA]</scope>
    <source>
        <strain evidence="7 8">CCBAU 05684</strain>
        <plasmid evidence="8">psj05684b</plasmid>
    </source>
</reference>
<comment type="cofactor">
    <cofactor evidence="1">
        <name>FAD</name>
        <dbReference type="ChEBI" id="CHEBI:57692"/>
    </cofactor>
</comment>
<dbReference type="GO" id="GO:0005737">
    <property type="term" value="C:cytoplasm"/>
    <property type="evidence" value="ECO:0007669"/>
    <property type="project" value="TreeGrafter"/>
</dbReference>
<dbReference type="eggNOG" id="COG0579">
    <property type="taxonomic scope" value="Bacteria"/>
</dbReference>
<dbReference type="EMBL" id="CP023068">
    <property type="protein sequence ID" value="ASY66988.1"/>
    <property type="molecule type" value="Genomic_DNA"/>
</dbReference>
<keyword evidence="4" id="KW-0560">Oxidoreductase</keyword>
<dbReference type="STRING" id="716928.GCA_000261485_03036"/>
<keyword evidence="8" id="KW-1185">Reference proteome</keyword>
<feature type="domain" description="FAD dependent oxidoreductase" evidence="6">
    <location>
        <begin position="13"/>
        <end position="401"/>
    </location>
</feature>
<dbReference type="GO" id="GO:0047545">
    <property type="term" value="F:(S)-2-hydroxyglutarate dehydrogenase activity"/>
    <property type="evidence" value="ECO:0007669"/>
    <property type="project" value="TreeGrafter"/>
</dbReference>
<sequence length="419" mass="45410">MLKRAMVAPNDYDYCVIGGGIVGLATAGELLRREPGARLLVLEKEDRAGLHQTGHNSGVIHAGIYYQPGSLKARLCREGARATKEFCSRNRIAFEECGKLLIATNDLEMERMEALAARAVQNGIVFERFDHGRLRAAEPSITGLGALFVPSTGIVAYGAICAAMAVDIAERGGQVLFQARVTAIDEHESGVTVKAGGETFRAARLVACAGLQSDRLALLAGLAIDHRIVPFRGEYYTLPASRAGIVRHLIYPIPDPDLPFLGVHLTRMIDGSVTVGPNAVLGFAREGYEKGSVDWKDMADMAGFAGFWRVLARNWRSGLDEFGGSLSRRRYLEKCRKYCPSLTLADLTRPGAGIRAQAVLRDGSLVHDFLFVASERMLHVCNAPSPAATSAIPIAGMIVDRLLEKPVMRETEEPILKPG</sequence>
<dbReference type="Gene3D" id="3.30.9.10">
    <property type="entry name" value="D-Amino Acid Oxidase, subunit A, domain 2"/>
    <property type="match status" value="1"/>
</dbReference>
<gene>
    <name evidence="7" type="ORF">SJ05684_b60060</name>
</gene>
<evidence type="ECO:0000256" key="3">
    <source>
        <dbReference type="ARBA" id="ARBA00022827"/>
    </source>
</evidence>
<evidence type="ECO:0000313" key="8">
    <source>
        <dbReference type="Proteomes" id="UP000217211"/>
    </source>
</evidence>
<comment type="similarity">
    <text evidence="5">Belongs to the L2HGDH family.</text>
</comment>
<dbReference type="AlphaFoldDB" id="A0A249PM29"/>
<dbReference type="Pfam" id="PF01266">
    <property type="entry name" value="DAO"/>
    <property type="match status" value="1"/>
</dbReference>
<evidence type="ECO:0000313" key="7">
    <source>
        <dbReference type="EMBL" id="ASY66988.1"/>
    </source>
</evidence>
<dbReference type="Proteomes" id="UP000217211">
    <property type="component" value="Plasmid pSJ05684b"/>
</dbReference>
<evidence type="ECO:0000256" key="2">
    <source>
        <dbReference type="ARBA" id="ARBA00022630"/>
    </source>
</evidence>